<name>A0A5B0QAQ9_PUCGR</name>
<protein>
    <submittedName>
        <fullName evidence="1">Uncharacterized protein</fullName>
    </submittedName>
</protein>
<dbReference type="Proteomes" id="UP000324748">
    <property type="component" value="Unassembled WGS sequence"/>
</dbReference>
<accession>A0A5B0QAQ9</accession>
<proteinExistence type="predicted"/>
<dbReference type="EMBL" id="VSWC01000027">
    <property type="protein sequence ID" value="KAA1110267.1"/>
    <property type="molecule type" value="Genomic_DNA"/>
</dbReference>
<gene>
    <name evidence="1" type="ORF">PGT21_016390</name>
</gene>
<sequence length="149" mass="16491">MTRSTNYKYSGRRWVQADQGRPEFPRMTCHSSGNGRSNPIGVLPVYTAGGLDHHSEHMFLSTMTGALSSVTSSTYRRAVNPVPRGLLPRPQARMIRRAMQGWPSPPAVPAGLLPAFPPTNYFTSPICRKHLIGSDPHQLMRPETESSGY</sequence>
<evidence type="ECO:0000313" key="2">
    <source>
        <dbReference type="Proteomes" id="UP000324748"/>
    </source>
</evidence>
<organism evidence="1 2">
    <name type="scientific">Puccinia graminis f. sp. tritici</name>
    <dbReference type="NCBI Taxonomy" id="56615"/>
    <lineage>
        <taxon>Eukaryota</taxon>
        <taxon>Fungi</taxon>
        <taxon>Dikarya</taxon>
        <taxon>Basidiomycota</taxon>
        <taxon>Pucciniomycotina</taxon>
        <taxon>Pucciniomycetes</taxon>
        <taxon>Pucciniales</taxon>
        <taxon>Pucciniaceae</taxon>
        <taxon>Puccinia</taxon>
    </lineage>
</organism>
<keyword evidence="2" id="KW-1185">Reference proteome</keyword>
<dbReference type="AlphaFoldDB" id="A0A5B0QAQ9"/>
<reference evidence="1 2" key="1">
    <citation type="submission" date="2019-05" db="EMBL/GenBank/DDBJ databases">
        <title>Emergence of the Ug99 lineage of the wheat stem rust pathogen through somatic hybridization.</title>
        <authorList>
            <person name="Li F."/>
            <person name="Upadhyaya N.M."/>
            <person name="Sperschneider J."/>
            <person name="Matny O."/>
            <person name="Nguyen-Phuc H."/>
            <person name="Mago R."/>
            <person name="Raley C."/>
            <person name="Miller M.E."/>
            <person name="Silverstein K.A.T."/>
            <person name="Henningsen E."/>
            <person name="Hirsch C.D."/>
            <person name="Visser B."/>
            <person name="Pretorius Z.A."/>
            <person name="Steffenson B.J."/>
            <person name="Schwessinger B."/>
            <person name="Dodds P.N."/>
            <person name="Figueroa M."/>
        </authorList>
    </citation>
    <scope>NUCLEOTIDE SEQUENCE [LARGE SCALE GENOMIC DNA]</scope>
    <source>
        <strain evidence="1">21-0</strain>
    </source>
</reference>
<comment type="caution">
    <text evidence="1">The sequence shown here is derived from an EMBL/GenBank/DDBJ whole genome shotgun (WGS) entry which is preliminary data.</text>
</comment>
<evidence type="ECO:0000313" key="1">
    <source>
        <dbReference type="EMBL" id="KAA1110267.1"/>
    </source>
</evidence>